<name>A0ABN7UHI0_GIGMA</name>
<accession>A0ABN7UHI0</accession>
<evidence type="ECO:0000313" key="1">
    <source>
        <dbReference type="EMBL" id="CAG8598022.1"/>
    </source>
</evidence>
<dbReference type="EMBL" id="CAJVQB010003113">
    <property type="protein sequence ID" value="CAG8598022.1"/>
    <property type="molecule type" value="Genomic_DNA"/>
</dbReference>
<evidence type="ECO:0000313" key="2">
    <source>
        <dbReference type="Proteomes" id="UP000789901"/>
    </source>
</evidence>
<protein>
    <submittedName>
        <fullName evidence="1">13271_t:CDS:1</fullName>
    </submittedName>
</protein>
<sequence length="40" mass="4790">MQTFQTGVYYQQNKIAIHSLTKKLQDIKKRLEELLKSQHT</sequence>
<comment type="caution">
    <text evidence="1">The sequence shown here is derived from an EMBL/GenBank/DDBJ whole genome shotgun (WGS) entry which is preliminary data.</text>
</comment>
<gene>
    <name evidence="1" type="ORF">GMARGA_LOCUS6742</name>
</gene>
<dbReference type="Proteomes" id="UP000789901">
    <property type="component" value="Unassembled WGS sequence"/>
</dbReference>
<keyword evidence="2" id="KW-1185">Reference proteome</keyword>
<organism evidence="1 2">
    <name type="scientific">Gigaspora margarita</name>
    <dbReference type="NCBI Taxonomy" id="4874"/>
    <lineage>
        <taxon>Eukaryota</taxon>
        <taxon>Fungi</taxon>
        <taxon>Fungi incertae sedis</taxon>
        <taxon>Mucoromycota</taxon>
        <taxon>Glomeromycotina</taxon>
        <taxon>Glomeromycetes</taxon>
        <taxon>Diversisporales</taxon>
        <taxon>Gigasporaceae</taxon>
        <taxon>Gigaspora</taxon>
    </lineage>
</organism>
<reference evidence="1 2" key="1">
    <citation type="submission" date="2021-06" db="EMBL/GenBank/DDBJ databases">
        <authorList>
            <person name="Kallberg Y."/>
            <person name="Tangrot J."/>
            <person name="Rosling A."/>
        </authorList>
    </citation>
    <scope>NUCLEOTIDE SEQUENCE [LARGE SCALE GENOMIC DNA]</scope>
    <source>
        <strain evidence="1 2">120-4 pot B 10/14</strain>
    </source>
</reference>
<proteinExistence type="predicted"/>